<dbReference type="Proteomes" id="UP001155500">
    <property type="component" value="Unassembled WGS sequence"/>
</dbReference>
<evidence type="ECO:0000256" key="5">
    <source>
        <dbReference type="ARBA" id="ARBA00022806"/>
    </source>
</evidence>
<evidence type="ECO:0000256" key="6">
    <source>
        <dbReference type="ARBA" id="ARBA00022839"/>
    </source>
</evidence>
<evidence type="ECO:0000256" key="10">
    <source>
        <dbReference type="ARBA" id="ARBA00023235"/>
    </source>
</evidence>
<dbReference type="PANTHER" id="PTHR43788:SF6">
    <property type="entry name" value="DNA HELICASE B"/>
    <property type="match status" value="1"/>
</dbReference>
<protein>
    <recommendedName>
        <fullName evidence="11">RecBCD enzyme subunit RecD</fullName>
        <ecNumber evidence="11">5.6.2.3</ecNumber>
    </recommendedName>
    <alternativeName>
        <fullName evidence="11">DNA 5'-3' helicase subunit RecD</fullName>
    </alternativeName>
    <alternativeName>
        <fullName evidence="11">Exonuclease V subunit RecD</fullName>
        <shortName evidence="11">ExoV subunit RecD</shortName>
    </alternativeName>
    <alternativeName>
        <fullName evidence="11">Helicase/nuclease RecBCD subunit RecD</fullName>
    </alternativeName>
</protein>
<feature type="domain" description="RecBCD enzyme subunit RecD N-terminal" evidence="13">
    <location>
        <begin position="10"/>
        <end position="127"/>
    </location>
</feature>
<evidence type="ECO:0000256" key="4">
    <source>
        <dbReference type="ARBA" id="ARBA00022801"/>
    </source>
</evidence>
<comment type="miscellaneous">
    <text evidence="11">In the RecBCD complex, RecB has a slow 3'-5' helicase, an exonuclease activity and loads RecA onto ssDNA, RecD has a fast 5'-3' helicase activity, while RecC stimulates the ATPase and processivity of the RecB helicase and contributes to recognition of the Chi site.</text>
</comment>
<dbReference type="Gene3D" id="3.40.50.300">
    <property type="entry name" value="P-loop containing nucleotide triphosphate hydrolases"/>
    <property type="match status" value="3"/>
</dbReference>
<evidence type="ECO:0000259" key="12">
    <source>
        <dbReference type="Pfam" id="PF13538"/>
    </source>
</evidence>
<dbReference type="Pfam" id="PF13245">
    <property type="entry name" value="AAA_19"/>
    <property type="match status" value="1"/>
</dbReference>
<dbReference type="InterPro" id="IPR049550">
    <property type="entry name" value="RecD_N"/>
</dbReference>
<evidence type="ECO:0000256" key="7">
    <source>
        <dbReference type="ARBA" id="ARBA00022840"/>
    </source>
</evidence>
<evidence type="ECO:0000256" key="3">
    <source>
        <dbReference type="ARBA" id="ARBA00022763"/>
    </source>
</evidence>
<evidence type="ECO:0000313" key="14">
    <source>
        <dbReference type="EMBL" id="MDG6894107.1"/>
    </source>
</evidence>
<keyword evidence="8 11" id="KW-0238">DNA-binding</keyword>
<dbReference type="GO" id="GO:0008854">
    <property type="term" value="F:exodeoxyribonuclease V activity"/>
    <property type="evidence" value="ECO:0007669"/>
    <property type="project" value="InterPro"/>
</dbReference>
<dbReference type="PANTHER" id="PTHR43788">
    <property type="entry name" value="DNA2/NAM7 HELICASE FAMILY MEMBER"/>
    <property type="match status" value="1"/>
</dbReference>
<dbReference type="Pfam" id="PF13538">
    <property type="entry name" value="UvrD_C_2"/>
    <property type="match status" value="1"/>
</dbReference>
<dbReference type="GO" id="GO:0009338">
    <property type="term" value="C:exodeoxyribonuclease V complex"/>
    <property type="evidence" value="ECO:0007669"/>
    <property type="project" value="InterPro"/>
</dbReference>
<dbReference type="InterPro" id="IPR006344">
    <property type="entry name" value="RecD"/>
</dbReference>
<dbReference type="InterPro" id="IPR041851">
    <property type="entry name" value="RecD_N_sf"/>
</dbReference>
<keyword evidence="1 11" id="KW-0540">Nuclease</keyword>
<reference evidence="14" key="1">
    <citation type="submission" date="2016-03" db="EMBL/GenBank/DDBJ databases">
        <title>Co-evolution between Pasteurellaceae and their hosts.</title>
        <authorList>
            <person name="Hansen M.J."/>
            <person name="Bojesen A.M."/>
            <person name="Planet P."/>
        </authorList>
    </citation>
    <scope>NUCLEOTIDE SEQUENCE</scope>
    <source>
        <strain evidence="14">146/S8/89</strain>
    </source>
</reference>
<proteinExistence type="inferred from homology"/>
<dbReference type="RefSeq" id="WP_279571606.1">
    <property type="nucleotide sequence ID" value="NZ_LWID01000001.1"/>
</dbReference>
<keyword evidence="5 11" id="KW-0347">Helicase</keyword>
<dbReference type="Pfam" id="PF21185">
    <property type="entry name" value="RecD_N"/>
    <property type="match status" value="1"/>
</dbReference>
<dbReference type="InterPro" id="IPR027417">
    <property type="entry name" value="P-loop_NTPase"/>
</dbReference>
<dbReference type="GO" id="GO:0005524">
    <property type="term" value="F:ATP binding"/>
    <property type="evidence" value="ECO:0007669"/>
    <property type="project" value="UniProtKB-UniRule"/>
</dbReference>
<dbReference type="GO" id="GO:0003677">
    <property type="term" value="F:DNA binding"/>
    <property type="evidence" value="ECO:0007669"/>
    <property type="project" value="UniProtKB-UniRule"/>
</dbReference>
<dbReference type="NCBIfam" id="TIGR01447">
    <property type="entry name" value="recD"/>
    <property type="match status" value="1"/>
</dbReference>
<feature type="binding site" evidence="11">
    <location>
        <begin position="194"/>
        <end position="201"/>
    </location>
    <ligand>
        <name>ATP</name>
        <dbReference type="ChEBI" id="CHEBI:30616"/>
    </ligand>
</feature>
<comment type="subunit">
    <text evidence="11">Heterotrimer of RecB, RecC and RecD. All subunits contribute to DNA-binding.</text>
</comment>
<evidence type="ECO:0000256" key="8">
    <source>
        <dbReference type="ARBA" id="ARBA00023125"/>
    </source>
</evidence>
<name>A0A9X4P9G0_9PAST</name>
<evidence type="ECO:0000256" key="2">
    <source>
        <dbReference type="ARBA" id="ARBA00022741"/>
    </source>
</evidence>
<keyword evidence="3 11" id="KW-0227">DNA damage</keyword>
<dbReference type="GO" id="GO:0043139">
    <property type="term" value="F:5'-3' DNA helicase activity"/>
    <property type="evidence" value="ECO:0007669"/>
    <property type="project" value="UniProtKB-UniRule"/>
</dbReference>
<keyword evidence="9 11" id="KW-0234">DNA repair</keyword>
<dbReference type="InterPro" id="IPR027785">
    <property type="entry name" value="UvrD-like_helicase_C"/>
</dbReference>
<comment type="similarity">
    <text evidence="11">Belongs to the RecD family.</text>
</comment>
<comment type="catalytic activity">
    <reaction evidence="11">
        <text>ATP + H2O = ADP + phosphate + H(+)</text>
        <dbReference type="Rhea" id="RHEA:13065"/>
        <dbReference type="ChEBI" id="CHEBI:15377"/>
        <dbReference type="ChEBI" id="CHEBI:15378"/>
        <dbReference type="ChEBI" id="CHEBI:30616"/>
        <dbReference type="ChEBI" id="CHEBI:43474"/>
        <dbReference type="ChEBI" id="CHEBI:456216"/>
        <dbReference type="EC" id="5.6.2.3"/>
    </reaction>
</comment>
<evidence type="ECO:0000256" key="1">
    <source>
        <dbReference type="ARBA" id="ARBA00022722"/>
    </source>
</evidence>
<dbReference type="EC" id="5.6.2.3" evidence="11"/>
<accession>A0A9X4P9G0</accession>
<dbReference type="GO" id="GO:0000724">
    <property type="term" value="P:double-strand break repair via homologous recombination"/>
    <property type="evidence" value="ECO:0007669"/>
    <property type="project" value="UniProtKB-UniRule"/>
</dbReference>
<keyword evidence="15" id="KW-1185">Reference proteome</keyword>
<keyword evidence="10 11" id="KW-0413">Isomerase</keyword>
<evidence type="ECO:0000313" key="15">
    <source>
        <dbReference type="Proteomes" id="UP001155500"/>
    </source>
</evidence>
<keyword evidence="4 11" id="KW-0378">Hydrolase</keyword>
<organism evidence="14 15">
    <name type="scientific">Volucribacter amazonae</name>
    <dbReference type="NCBI Taxonomy" id="256731"/>
    <lineage>
        <taxon>Bacteria</taxon>
        <taxon>Pseudomonadati</taxon>
        <taxon>Pseudomonadota</taxon>
        <taxon>Gammaproteobacteria</taxon>
        <taxon>Pasteurellales</taxon>
        <taxon>Pasteurellaceae</taxon>
        <taxon>Volucribacter</taxon>
    </lineage>
</organism>
<evidence type="ECO:0000256" key="9">
    <source>
        <dbReference type="ARBA" id="ARBA00023204"/>
    </source>
</evidence>
<dbReference type="SUPFAM" id="SSF52540">
    <property type="entry name" value="P-loop containing nucleoside triphosphate hydrolases"/>
    <property type="match status" value="1"/>
</dbReference>
<comment type="caution">
    <text evidence="14">The sequence shown here is derived from an EMBL/GenBank/DDBJ whole genome shotgun (WGS) entry which is preliminary data.</text>
</comment>
<sequence>MLSLLAQLTQQQIISKADYYFAKMIADKQQPYAYAQPIQNLAILLAALCSYSYQQGNICLSLQNNPNMDFFALAYRQGERDYLAEIWQKIDHLPSEQWQRALAEHIAFSSNPQQHIAPLVFQFGRIYFYRVWQDEYKLANYLQSAVKNSQNFYPDPQAVKTILQQLFAHSEQEINWQQIAVATAVKQSFCLITGGPGTGKTTTVFRLLATLQLLRQQQHLPLLRIKLVAPTGKAASRLSESLQQTLEREVKNIPQLAELIQTQASTIHRLLRLRPFDDRCYFNANNPLPLDVLVVDEASMVDLAMMEKLLSALPAQAKLILLGDKDQLSSVEAGAILGELGQFLTQVEQQGYSPTLTQYLLQTTGQQVAEDLQANPIGDHLCSLRKSYRFQQYSGIGHLANAVNQCQDNLSLSLFTQYQDIHFILLQDNVAQNIALIVEQAVQCYQQYLQQLQGINVEEVNSQQLQQIFALFKKFRFLTALRSGDYGVDNLNQQIALRLKQKRLVNFRYTRDWYLGKPIMVLENDNQVELYNGDIGLALLDERGQGKVWFEMGNNQFKGVITSRIPRHEPAFMMTVHKSQGSEFEHTLLVLPTKFTPLLSKELIYTAVTRAKQQFSVFSNENIWKTAVRNRVKRQSGLAQWLGK</sequence>
<keyword evidence="7 11" id="KW-0067">ATP-binding</keyword>
<keyword evidence="2 11" id="KW-0547">Nucleotide-binding</keyword>
<dbReference type="AlphaFoldDB" id="A0A9X4P9G0"/>
<dbReference type="HAMAP" id="MF_01487">
    <property type="entry name" value="RecD"/>
    <property type="match status" value="1"/>
</dbReference>
<dbReference type="GO" id="GO:0017116">
    <property type="term" value="F:single-stranded DNA helicase activity"/>
    <property type="evidence" value="ECO:0007669"/>
    <property type="project" value="TreeGrafter"/>
</dbReference>
<gene>
    <name evidence="11" type="primary">recD</name>
    <name evidence="14" type="ORF">A6A20_00310</name>
</gene>
<evidence type="ECO:0000256" key="11">
    <source>
        <dbReference type="HAMAP-Rule" id="MF_01487"/>
    </source>
</evidence>
<comment type="function">
    <text evidence="11">A helicase/nuclease that prepares dsDNA breaks (DSB) for recombinational DNA repair. Binds to DSBs and unwinds DNA via a highly rapid and processive ATP-dependent bidirectional helicase activity. Unwinds dsDNA until it encounters a Chi (crossover hotspot instigator) sequence from the 3' direction. Cuts ssDNA a few nucleotides 3' to the Chi site. The properties and activities of the enzyme are changed at Chi. The Chi-altered holoenzyme produces a long 3'-ssDNA overhang and facilitates RecA-binding to the ssDNA for homologous DNA recombination and repair. Holoenzyme degrades any linearized DNA that is unable to undergo homologous recombination. In the holoenzyme this subunit has ssDNA-dependent ATPase and 5'-3' helicase activity. When added to pre-assembled RecBC greatly stimulates nuclease activity and augments holoenzyme processivity. Negatively regulates the RecA-loading ability of RecBCD.</text>
</comment>
<feature type="domain" description="UvrD-like helicase C-terminal" evidence="12">
    <location>
        <begin position="571"/>
        <end position="614"/>
    </location>
</feature>
<dbReference type="EMBL" id="LWID01000001">
    <property type="protein sequence ID" value="MDG6894107.1"/>
    <property type="molecule type" value="Genomic_DNA"/>
</dbReference>
<keyword evidence="6 11" id="KW-0269">Exonuclease</keyword>
<dbReference type="InterPro" id="IPR050534">
    <property type="entry name" value="Coronavir_polyprotein_1ab"/>
</dbReference>
<dbReference type="CDD" id="cd18809">
    <property type="entry name" value="SF1_C_RecD"/>
    <property type="match status" value="1"/>
</dbReference>
<dbReference type="Gene3D" id="1.10.10.1020">
    <property type="entry name" value="RecBCD complex, subunit RecD, N-terminal domain"/>
    <property type="match status" value="1"/>
</dbReference>
<dbReference type="CDD" id="cd17933">
    <property type="entry name" value="DEXSc_RecD-like"/>
    <property type="match status" value="1"/>
</dbReference>
<evidence type="ECO:0000259" key="13">
    <source>
        <dbReference type="Pfam" id="PF21185"/>
    </source>
</evidence>